<name>M5U7E7_9BACT</name>
<dbReference type="InterPro" id="IPR001672">
    <property type="entry name" value="G6P_Isomerase"/>
</dbReference>
<evidence type="ECO:0000256" key="3">
    <source>
        <dbReference type="ARBA" id="ARBA00023235"/>
    </source>
</evidence>
<evidence type="ECO:0000256" key="1">
    <source>
        <dbReference type="ARBA" id="ARBA00022432"/>
    </source>
</evidence>
<dbReference type="GO" id="GO:0004347">
    <property type="term" value="F:glucose-6-phosphate isomerase activity"/>
    <property type="evidence" value="ECO:0007669"/>
    <property type="project" value="InterPro"/>
</dbReference>
<keyword evidence="2" id="KW-0324">Glycolysis</keyword>
<keyword evidence="6" id="KW-1185">Reference proteome</keyword>
<dbReference type="OrthoDB" id="140919at2"/>
<keyword evidence="3 5" id="KW-0413">Isomerase</keyword>
<evidence type="ECO:0000256" key="2">
    <source>
        <dbReference type="ARBA" id="ARBA00023152"/>
    </source>
</evidence>
<dbReference type="GO" id="GO:0097367">
    <property type="term" value="F:carbohydrate derivative binding"/>
    <property type="evidence" value="ECO:0007669"/>
    <property type="project" value="InterPro"/>
</dbReference>
<accession>M5U7E7</accession>
<reference evidence="5 6" key="1">
    <citation type="journal article" date="2013" name="Mar. Genomics">
        <title>Expression of sulfatases in Rhodopirellula baltica and the diversity of sulfatases in the genus Rhodopirellula.</title>
        <authorList>
            <person name="Wegner C.E."/>
            <person name="Richter-Heitmann T."/>
            <person name="Klindworth A."/>
            <person name="Klockow C."/>
            <person name="Richter M."/>
            <person name="Achstetter T."/>
            <person name="Glockner F.O."/>
            <person name="Harder J."/>
        </authorList>
    </citation>
    <scope>NUCLEOTIDE SEQUENCE [LARGE SCALE GENOMIC DNA]</scope>
    <source>
        <strain evidence="5 6">SM41</strain>
    </source>
</reference>
<evidence type="ECO:0000313" key="5">
    <source>
        <dbReference type="EMBL" id="EMI57360.1"/>
    </source>
</evidence>
<dbReference type="PATRIC" id="fig|1263870.3.peg.1298"/>
<comment type="caution">
    <text evidence="5">The sequence shown here is derived from an EMBL/GenBank/DDBJ whole genome shotgun (WGS) entry which is preliminary data.</text>
</comment>
<dbReference type="SUPFAM" id="SSF53697">
    <property type="entry name" value="SIS domain"/>
    <property type="match status" value="1"/>
</dbReference>
<dbReference type="GO" id="GO:0048029">
    <property type="term" value="F:monosaccharide binding"/>
    <property type="evidence" value="ECO:0007669"/>
    <property type="project" value="TreeGrafter"/>
</dbReference>
<protein>
    <submittedName>
        <fullName evidence="5">Glucose-6-phosphate isomerase</fullName>
    </submittedName>
</protein>
<dbReference type="Gene3D" id="3.40.50.10490">
    <property type="entry name" value="Glucose-6-phosphate isomerase like protein, domain 1"/>
    <property type="match status" value="2"/>
</dbReference>
<dbReference type="EMBL" id="ANOH01000095">
    <property type="protein sequence ID" value="EMI57360.1"/>
    <property type="molecule type" value="Genomic_DNA"/>
</dbReference>
<evidence type="ECO:0000313" key="6">
    <source>
        <dbReference type="Proteomes" id="UP000011885"/>
    </source>
</evidence>
<dbReference type="GO" id="GO:0005829">
    <property type="term" value="C:cytosol"/>
    <property type="evidence" value="ECO:0007669"/>
    <property type="project" value="TreeGrafter"/>
</dbReference>
<dbReference type="RefSeq" id="WP_008675409.1">
    <property type="nucleotide sequence ID" value="NZ_ANOH01000095.1"/>
</dbReference>
<dbReference type="AlphaFoldDB" id="M5U7E7"/>
<organism evidence="5 6">
    <name type="scientific">Rhodopirellula sallentina SM41</name>
    <dbReference type="NCBI Taxonomy" id="1263870"/>
    <lineage>
        <taxon>Bacteria</taxon>
        <taxon>Pseudomonadati</taxon>
        <taxon>Planctomycetota</taxon>
        <taxon>Planctomycetia</taxon>
        <taxon>Pirellulales</taxon>
        <taxon>Pirellulaceae</taxon>
        <taxon>Rhodopirellula</taxon>
    </lineage>
</organism>
<dbReference type="GO" id="GO:0006096">
    <property type="term" value="P:glycolytic process"/>
    <property type="evidence" value="ECO:0007669"/>
    <property type="project" value="UniProtKB-KW"/>
</dbReference>
<keyword evidence="1" id="KW-0312">Gluconeogenesis</keyword>
<evidence type="ECO:0000256" key="4">
    <source>
        <dbReference type="SAM" id="MobiDB-lite"/>
    </source>
</evidence>
<dbReference type="GO" id="GO:0006094">
    <property type="term" value="P:gluconeogenesis"/>
    <property type="evidence" value="ECO:0007669"/>
    <property type="project" value="UniProtKB-KW"/>
</dbReference>
<dbReference type="InterPro" id="IPR046348">
    <property type="entry name" value="SIS_dom_sf"/>
</dbReference>
<dbReference type="PANTHER" id="PTHR11469">
    <property type="entry name" value="GLUCOSE-6-PHOSPHATE ISOMERASE"/>
    <property type="match status" value="1"/>
</dbReference>
<dbReference type="Proteomes" id="UP000011885">
    <property type="component" value="Unassembled WGS sequence"/>
</dbReference>
<gene>
    <name evidence="5" type="ORF">RSSM_01201</name>
</gene>
<sequence length="531" mass="57620">MSLLRFDPAGALVPVPNGDATGNGASGEISPSCLRAQIEQLDPVRHRLTNHCGERVRAGFDRPERLLIEYEALRERSELGRVFRVANRLHDHLDAVGVIGTPECMLAPDALMRACCEPYHNELSRSARGSKPRMYFASSGIDNDAVEGLLRRLNQEFAANESDHHGPEDRYAIIPIDLYEGDRSGSAATDVFLRHGVDQVARSLGEADARWLTKLIVPVLHERSGLSKIAGEIDCSERFVTPCESTAGASRSDQLNTSAMMGGPFGVYSAATLLPAAFLGLDCIQFLLGASAMNDHFIQSPLEENMVLQYVGLQRLLATRRGLRDRMLVYWNPSLGGVSRWHQEWMSQVLDPTVRSSTRLQHGAAWAESLAAETVGNQVACNQSANNQSTVNQLVITQLIVESVRTDPIEMTRAEISSSSELAITPPGDHASAGNHAPPMSATESTQSGSSKKKKKAPGPGVPVIPDLMQSAISRSRVALRSGGVPAIELILPEVNTHLLGQLFQFWWLCSAVEREGDTGVRAASVHNTAV</sequence>
<feature type="region of interest" description="Disordered" evidence="4">
    <location>
        <begin position="416"/>
        <end position="466"/>
    </location>
</feature>
<proteinExistence type="predicted"/>
<dbReference type="PANTHER" id="PTHR11469:SF1">
    <property type="entry name" value="GLUCOSE-6-PHOSPHATE ISOMERASE"/>
    <property type="match status" value="1"/>
</dbReference>
<dbReference type="GO" id="GO:0051156">
    <property type="term" value="P:glucose 6-phosphate metabolic process"/>
    <property type="evidence" value="ECO:0007669"/>
    <property type="project" value="TreeGrafter"/>
</dbReference>